<evidence type="ECO:0000313" key="11">
    <source>
        <dbReference type="Proteomes" id="UP001152795"/>
    </source>
</evidence>
<name>A0A7D9M8H5_PARCT</name>
<keyword evidence="7" id="KW-0325">Glycoprotein</keyword>
<dbReference type="SUPFAM" id="SSF57196">
    <property type="entry name" value="EGF/Laminin"/>
    <property type="match status" value="1"/>
</dbReference>
<accession>A0A7D9M8H5</accession>
<evidence type="ECO:0000256" key="1">
    <source>
        <dbReference type="ARBA" id="ARBA00004302"/>
    </source>
</evidence>
<evidence type="ECO:0000256" key="8">
    <source>
        <dbReference type="ARBA" id="ARBA00023292"/>
    </source>
</evidence>
<feature type="non-terminal residue" evidence="10">
    <location>
        <position position="126"/>
    </location>
</feature>
<keyword evidence="4" id="KW-0677">Repeat</keyword>
<reference evidence="10" key="1">
    <citation type="submission" date="2020-04" db="EMBL/GenBank/DDBJ databases">
        <authorList>
            <person name="Alioto T."/>
            <person name="Alioto T."/>
            <person name="Gomez Garrido J."/>
        </authorList>
    </citation>
    <scope>NUCLEOTIDE SEQUENCE</scope>
    <source>
        <strain evidence="10">A484AB</strain>
    </source>
</reference>
<keyword evidence="6 9" id="KW-1015">Disulfide bond</keyword>
<dbReference type="AlphaFoldDB" id="A0A7D9M8H5"/>
<dbReference type="PANTHER" id="PTHR10574:SF406">
    <property type="entry name" value="LAMININ SUBUNIT ALPHA 5"/>
    <property type="match status" value="1"/>
</dbReference>
<sequence>DGYWGLTSSTGCKPCDCDPGGSYDNFCDAVTGQCRCRPGIEGRKCDRVIPGYYYALSDNLKYEAEDAREIGRTTTNLLERPQGTKVVWTDVGSQNISEGNGVEFVVTNVPFTGNYKILMRFYPKVR</sequence>
<feature type="disulfide bond" evidence="9">
    <location>
        <begin position="15"/>
        <end position="27"/>
    </location>
</feature>
<dbReference type="PROSITE" id="PS50027">
    <property type="entry name" value="EGF_LAM_2"/>
    <property type="match status" value="1"/>
</dbReference>
<evidence type="ECO:0000256" key="3">
    <source>
        <dbReference type="ARBA" id="ARBA00022530"/>
    </source>
</evidence>
<dbReference type="OrthoDB" id="5985440at2759"/>
<keyword evidence="8 9" id="KW-0424">Laminin EGF-like domain</keyword>
<comment type="caution">
    <text evidence="9">Lacks conserved residue(s) required for the propagation of feature annotation.</text>
</comment>
<evidence type="ECO:0000256" key="6">
    <source>
        <dbReference type="ARBA" id="ARBA00023157"/>
    </source>
</evidence>
<comment type="subcellular location">
    <subcellularLocation>
        <location evidence="1">Secreted</location>
        <location evidence="1">Extracellular space</location>
        <location evidence="1">Extracellular matrix</location>
        <location evidence="1">Basement membrane</location>
    </subcellularLocation>
</comment>
<dbReference type="PANTHER" id="PTHR10574">
    <property type="entry name" value="NETRIN/LAMININ-RELATED"/>
    <property type="match status" value="1"/>
</dbReference>
<keyword evidence="11" id="KW-1185">Reference proteome</keyword>
<protein>
    <submittedName>
        <fullName evidence="10">Uncharacterized protein</fullName>
    </submittedName>
</protein>
<gene>
    <name evidence="10" type="ORF">PACLA_8A004362</name>
</gene>
<keyword evidence="5" id="KW-0084">Basement membrane</keyword>
<evidence type="ECO:0000256" key="4">
    <source>
        <dbReference type="ARBA" id="ARBA00022737"/>
    </source>
</evidence>
<proteinExistence type="predicted"/>
<dbReference type="EMBL" id="CACRXK020034200">
    <property type="protein sequence ID" value="CAB4044184.1"/>
    <property type="molecule type" value="Genomic_DNA"/>
</dbReference>
<dbReference type="Proteomes" id="UP001152795">
    <property type="component" value="Unassembled WGS sequence"/>
</dbReference>
<organism evidence="10 11">
    <name type="scientific">Paramuricea clavata</name>
    <name type="common">Red gorgonian</name>
    <name type="synonym">Violescent sea-whip</name>
    <dbReference type="NCBI Taxonomy" id="317549"/>
    <lineage>
        <taxon>Eukaryota</taxon>
        <taxon>Metazoa</taxon>
        <taxon>Cnidaria</taxon>
        <taxon>Anthozoa</taxon>
        <taxon>Octocorallia</taxon>
        <taxon>Malacalcyonacea</taxon>
        <taxon>Plexauridae</taxon>
        <taxon>Paramuricea</taxon>
    </lineage>
</organism>
<dbReference type="InterPro" id="IPR050440">
    <property type="entry name" value="Laminin/Netrin_ECM"/>
</dbReference>
<keyword evidence="2" id="KW-0964">Secreted</keyword>
<dbReference type="InterPro" id="IPR013015">
    <property type="entry name" value="Laminin_IV_B"/>
</dbReference>
<dbReference type="InterPro" id="IPR002049">
    <property type="entry name" value="LE_dom"/>
</dbReference>
<dbReference type="GO" id="GO:0009887">
    <property type="term" value="P:animal organ morphogenesis"/>
    <property type="evidence" value="ECO:0007669"/>
    <property type="project" value="TreeGrafter"/>
</dbReference>
<evidence type="ECO:0000313" key="10">
    <source>
        <dbReference type="EMBL" id="CAB4044184.1"/>
    </source>
</evidence>
<evidence type="ECO:0000256" key="5">
    <source>
        <dbReference type="ARBA" id="ARBA00022869"/>
    </source>
</evidence>
<dbReference type="Gene3D" id="2.10.25.10">
    <property type="entry name" value="Laminin"/>
    <property type="match status" value="1"/>
</dbReference>
<feature type="disulfide bond" evidence="9">
    <location>
        <begin position="17"/>
        <end position="34"/>
    </location>
</feature>
<dbReference type="FunFam" id="2.10.25.10:FF:000011">
    <property type="entry name" value="Cadherin EGF LAG seven-pass G-type receptor"/>
    <property type="match status" value="1"/>
</dbReference>
<dbReference type="PROSITE" id="PS51116">
    <property type="entry name" value="LAMININ_IVB"/>
    <property type="match status" value="1"/>
</dbReference>
<evidence type="ECO:0000256" key="2">
    <source>
        <dbReference type="ARBA" id="ARBA00022525"/>
    </source>
</evidence>
<evidence type="ECO:0000256" key="9">
    <source>
        <dbReference type="PROSITE-ProRule" id="PRU00460"/>
    </source>
</evidence>
<keyword evidence="3" id="KW-0272">Extracellular matrix</keyword>
<dbReference type="GO" id="GO:0005604">
    <property type="term" value="C:basement membrane"/>
    <property type="evidence" value="ECO:0007669"/>
    <property type="project" value="UniProtKB-SubCell"/>
</dbReference>
<dbReference type="CDD" id="cd00055">
    <property type="entry name" value="EGF_Lam"/>
    <property type="match status" value="1"/>
</dbReference>
<dbReference type="SMART" id="SM00180">
    <property type="entry name" value="EGF_Lam"/>
    <property type="match status" value="1"/>
</dbReference>
<dbReference type="Pfam" id="PF21199">
    <property type="entry name" value="LAMININ_IV_B"/>
    <property type="match status" value="1"/>
</dbReference>
<feature type="disulfide bond" evidence="9">
    <location>
        <begin position="36"/>
        <end position="45"/>
    </location>
</feature>
<comment type="caution">
    <text evidence="10">The sequence shown here is derived from an EMBL/GenBank/DDBJ whole genome shotgun (WGS) entry which is preliminary data.</text>
</comment>
<dbReference type="Pfam" id="PF00053">
    <property type="entry name" value="EGF_laminin"/>
    <property type="match status" value="1"/>
</dbReference>
<dbReference type="GO" id="GO:0009888">
    <property type="term" value="P:tissue development"/>
    <property type="evidence" value="ECO:0007669"/>
    <property type="project" value="TreeGrafter"/>
</dbReference>
<evidence type="ECO:0000256" key="7">
    <source>
        <dbReference type="ARBA" id="ARBA00023180"/>
    </source>
</evidence>